<organism evidence="6 7">
    <name type="scientific">Chelatococcus albus</name>
    <dbReference type="NCBI Taxonomy" id="3047466"/>
    <lineage>
        <taxon>Bacteria</taxon>
        <taxon>Pseudomonadati</taxon>
        <taxon>Pseudomonadota</taxon>
        <taxon>Alphaproteobacteria</taxon>
        <taxon>Hyphomicrobiales</taxon>
        <taxon>Chelatococcaceae</taxon>
        <taxon>Chelatococcus</taxon>
    </lineage>
</organism>
<dbReference type="PROSITE" id="PS50977">
    <property type="entry name" value="HTH_TETR_2"/>
    <property type="match status" value="1"/>
</dbReference>
<dbReference type="InterPro" id="IPR009057">
    <property type="entry name" value="Homeodomain-like_sf"/>
</dbReference>
<feature type="DNA-binding region" description="H-T-H motif" evidence="4">
    <location>
        <begin position="36"/>
        <end position="55"/>
    </location>
</feature>
<evidence type="ECO:0000313" key="6">
    <source>
        <dbReference type="EMBL" id="MDJ1159640.1"/>
    </source>
</evidence>
<keyword evidence="2 4" id="KW-0238">DNA-binding</keyword>
<sequence>MDTTVAHPGRPREFDADVALAAALDVFWRQGYEATSLDDLTKAMGISRSSFYACYGSKHACLVAAIRRYSDERLESLAALAEGRGEEALPAAVAALVNVAGGREGCFLINCITELAPQDEAIEAVGRRHLDEVEHLLTGLVAARRGRRGAPNASDRARASALLSLALGATVLRKAGASAERIETLLAESEALLA</sequence>
<dbReference type="RefSeq" id="WP_283741640.1">
    <property type="nucleotide sequence ID" value="NZ_JASJEV010000011.1"/>
</dbReference>
<keyword evidence="7" id="KW-1185">Reference proteome</keyword>
<protein>
    <submittedName>
        <fullName evidence="6">TetR/AcrR family transcriptional regulator</fullName>
    </submittedName>
</protein>
<dbReference type="Gene3D" id="1.10.10.60">
    <property type="entry name" value="Homeodomain-like"/>
    <property type="match status" value="1"/>
</dbReference>
<dbReference type="InterPro" id="IPR036271">
    <property type="entry name" value="Tet_transcr_reg_TetR-rel_C_sf"/>
</dbReference>
<keyword evidence="3" id="KW-0804">Transcription</keyword>
<keyword evidence="1" id="KW-0805">Transcription regulation</keyword>
<evidence type="ECO:0000259" key="5">
    <source>
        <dbReference type="PROSITE" id="PS50977"/>
    </source>
</evidence>
<dbReference type="InterPro" id="IPR001647">
    <property type="entry name" value="HTH_TetR"/>
</dbReference>
<name>A0ABT7AKK1_9HYPH</name>
<dbReference type="Gene3D" id="1.10.357.10">
    <property type="entry name" value="Tetracycline Repressor, domain 2"/>
    <property type="match status" value="1"/>
</dbReference>
<dbReference type="SUPFAM" id="SSF46689">
    <property type="entry name" value="Homeodomain-like"/>
    <property type="match status" value="1"/>
</dbReference>
<evidence type="ECO:0000256" key="1">
    <source>
        <dbReference type="ARBA" id="ARBA00023015"/>
    </source>
</evidence>
<feature type="domain" description="HTH tetR-type" evidence="5">
    <location>
        <begin position="13"/>
        <end position="73"/>
    </location>
</feature>
<evidence type="ECO:0000313" key="7">
    <source>
        <dbReference type="Proteomes" id="UP001321492"/>
    </source>
</evidence>
<proteinExistence type="predicted"/>
<dbReference type="Proteomes" id="UP001321492">
    <property type="component" value="Unassembled WGS sequence"/>
</dbReference>
<evidence type="ECO:0000256" key="3">
    <source>
        <dbReference type="ARBA" id="ARBA00023163"/>
    </source>
</evidence>
<dbReference type="Pfam" id="PF00440">
    <property type="entry name" value="TetR_N"/>
    <property type="match status" value="1"/>
</dbReference>
<gene>
    <name evidence="6" type="ORF">QNA08_15555</name>
</gene>
<comment type="caution">
    <text evidence="6">The sequence shown here is derived from an EMBL/GenBank/DDBJ whole genome shotgun (WGS) entry which is preliminary data.</text>
</comment>
<evidence type="ECO:0000256" key="2">
    <source>
        <dbReference type="ARBA" id="ARBA00023125"/>
    </source>
</evidence>
<dbReference type="PANTHER" id="PTHR47506:SF10">
    <property type="entry name" value="TRANSCRIPTIONAL REGULATORY PROTEIN"/>
    <property type="match status" value="1"/>
</dbReference>
<dbReference type="PANTHER" id="PTHR47506">
    <property type="entry name" value="TRANSCRIPTIONAL REGULATORY PROTEIN"/>
    <property type="match status" value="1"/>
</dbReference>
<reference evidence="6 7" key="1">
    <citation type="submission" date="2023-05" db="EMBL/GenBank/DDBJ databases">
        <title>Chelatococcus sp. nov., a moderately thermophilic bacterium isolated from hot spring microbial mat.</title>
        <authorList>
            <person name="Hu C.-J."/>
            <person name="Li W.-J."/>
        </authorList>
    </citation>
    <scope>NUCLEOTIDE SEQUENCE [LARGE SCALE GENOMIC DNA]</scope>
    <source>
        <strain evidence="6 7">SYSU G07232</strain>
    </source>
</reference>
<evidence type="ECO:0000256" key="4">
    <source>
        <dbReference type="PROSITE-ProRule" id="PRU00335"/>
    </source>
</evidence>
<accession>A0ABT7AKK1</accession>
<dbReference type="SUPFAM" id="SSF48498">
    <property type="entry name" value="Tetracyclin repressor-like, C-terminal domain"/>
    <property type="match status" value="1"/>
</dbReference>
<dbReference type="EMBL" id="JASJEV010000011">
    <property type="protein sequence ID" value="MDJ1159640.1"/>
    <property type="molecule type" value="Genomic_DNA"/>
</dbReference>